<dbReference type="SUPFAM" id="SSF51735">
    <property type="entry name" value="NAD(P)-binding Rossmann-fold domains"/>
    <property type="match status" value="1"/>
</dbReference>
<protein>
    <submittedName>
        <fullName evidence="6">C-terminal binding protein</fullName>
    </submittedName>
</protein>
<dbReference type="PROSITE" id="PS00671">
    <property type="entry name" value="D_2_HYDROXYACID_DH_3"/>
    <property type="match status" value="1"/>
</dbReference>
<keyword evidence="2 4" id="KW-0560">Oxidoreductase</keyword>
<evidence type="ECO:0000256" key="1">
    <source>
        <dbReference type="ARBA" id="ARBA00005854"/>
    </source>
</evidence>
<proteinExistence type="inferred from homology"/>
<dbReference type="EMBL" id="CP157390">
    <property type="protein sequence ID" value="XBM49212.1"/>
    <property type="molecule type" value="Genomic_DNA"/>
</dbReference>
<evidence type="ECO:0000256" key="4">
    <source>
        <dbReference type="RuleBase" id="RU003719"/>
    </source>
</evidence>
<accession>A0AAU7GEW6</accession>
<dbReference type="SMART" id="SM00997">
    <property type="entry name" value="AdoHcyase_NAD"/>
    <property type="match status" value="1"/>
</dbReference>
<evidence type="ECO:0000313" key="6">
    <source>
        <dbReference type="EMBL" id="XBM49212.1"/>
    </source>
</evidence>
<dbReference type="Gene3D" id="3.40.50.720">
    <property type="entry name" value="NAD(P)-binding Rossmann-like Domain"/>
    <property type="match status" value="2"/>
</dbReference>
<dbReference type="AlphaFoldDB" id="A0AAU7GEW6"/>
<dbReference type="CDD" id="cd05299">
    <property type="entry name" value="CtBP_dh"/>
    <property type="match status" value="1"/>
</dbReference>
<dbReference type="PROSITE" id="PS00670">
    <property type="entry name" value="D_2_HYDROXYACID_DH_2"/>
    <property type="match status" value="1"/>
</dbReference>
<evidence type="ECO:0000256" key="2">
    <source>
        <dbReference type="ARBA" id="ARBA00023002"/>
    </source>
</evidence>
<reference evidence="6" key="1">
    <citation type="submission" date="2024-05" db="EMBL/GenBank/DDBJ databases">
        <title>The Natural Products Discovery Center: Release of the First 8490 Sequenced Strains for Exploring Actinobacteria Biosynthetic Diversity.</title>
        <authorList>
            <person name="Kalkreuter E."/>
            <person name="Kautsar S.A."/>
            <person name="Yang D."/>
            <person name="Bader C.D."/>
            <person name="Teijaro C.N."/>
            <person name="Fluegel L."/>
            <person name="Davis C.M."/>
            <person name="Simpson J.R."/>
            <person name="Lauterbach L."/>
            <person name="Steele A.D."/>
            <person name="Gui C."/>
            <person name="Meng S."/>
            <person name="Li G."/>
            <person name="Viehrig K."/>
            <person name="Ye F."/>
            <person name="Su P."/>
            <person name="Kiefer A.F."/>
            <person name="Nichols A."/>
            <person name="Cepeda A.J."/>
            <person name="Yan W."/>
            <person name="Fan B."/>
            <person name="Jiang Y."/>
            <person name="Adhikari A."/>
            <person name="Zheng C.-J."/>
            <person name="Schuster L."/>
            <person name="Cowan T.M."/>
            <person name="Smanski M.J."/>
            <person name="Chevrette M.G."/>
            <person name="de Carvalho L.P.S."/>
            <person name="Shen B."/>
        </authorList>
    </citation>
    <scope>NUCLEOTIDE SEQUENCE</scope>
    <source>
        <strain evidence="6">NPDC080035</strain>
    </source>
</reference>
<evidence type="ECO:0000259" key="5">
    <source>
        <dbReference type="SMART" id="SM00997"/>
    </source>
</evidence>
<evidence type="ECO:0000256" key="3">
    <source>
        <dbReference type="ARBA" id="ARBA00023027"/>
    </source>
</evidence>
<dbReference type="InterPro" id="IPR036291">
    <property type="entry name" value="NAD(P)-bd_dom_sf"/>
</dbReference>
<dbReference type="PANTHER" id="PTHR42789">
    <property type="entry name" value="D-ISOMER SPECIFIC 2-HYDROXYACID DEHYDROGENASE FAMILY PROTEIN (AFU_ORTHOLOGUE AFUA_6G10090)"/>
    <property type="match status" value="1"/>
</dbReference>
<feature type="domain" description="S-adenosyl-L-homocysteine hydrolase NAD binding" evidence="5">
    <location>
        <begin position="133"/>
        <end position="260"/>
    </location>
</feature>
<dbReference type="RefSeq" id="WP_348789131.1">
    <property type="nucleotide sequence ID" value="NZ_CP157390.1"/>
</dbReference>
<sequence length="328" mass="33901">MTSDDLVVITDSDLPGTAAEDALAAAGFRVRHAASRSADDIAEAAADASALIVQWAPITGDLLDRLPGVRAISRLGIGYDMIDVDAATERGVLVANTPAYCLDEVATHTLAMILSLGRGLQHYDRAVRAGHWSAVDARPLAVRPAATTVVVVGYGRIGSLVALRCKALGFHVVVSDPVVPDERILADGLEPAPLEAALPRADVLTLHAPLTPQTHHLVDAAALAALKPGAVVVNTCRGPLVDEAALADALASGRLGGAAIDVFEDEPLPAASLLRTLDSVLLTPHAAWYSPQALADLPAHAAANIVDLWAGRPVPALVNADAVAARTR</sequence>
<gene>
    <name evidence="6" type="ORF">AAME72_04965</name>
</gene>
<name>A0AAU7GEW6_9MICO</name>
<dbReference type="GO" id="GO:0051287">
    <property type="term" value="F:NAD binding"/>
    <property type="evidence" value="ECO:0007669"/>
    <property type="project" value="InterPro"/>
</dbReference>
<organism evidence="6">
    <name type="scientific">Leifsonia sp. NPDC080035</name>
    <dbReference type="NCBI Taxonomy" id="3143936"/>
    <lineage>
        <taxon>Bacteria</taxon>
        <taxon>Bacillati</taxon>
        <taxon>Actinomycetota</taxon>
        <taxon>Actinomycetes</taxon>
        <taxon>Micrococcales</taxon>
        <taxon>Microbacteriaceae</taxon>
        <taxon>Leifsonia</taxon>
    </lineage>
</organism>
<dbReference type="InterPro" id="IPR006139">
    <property type="entry name" value="D-isomer_2_OHA_DH_cat_dom"/>
</dbReference>
<dbReference type="InterPro" id="IPR029753">
    <property type="entry name" value="D-isomer_DH_CS"/>
</dbReference>
<dbReference type="InterPro" id="IPR015878">
    <property type="entry name" value="Ado_hCys_hydrolase_NAD-bd"/>
</dbReference>
<dbReference type="InterPro" id="IPR043322">
    <property type="entry name" value="CtBP"/>
</dbReference>
<dbReference type="SUPFAM" id="SSF52283">
    <property type="entry name" value="Formate/glycerate dehydrogenase catalytic domain-like"/>
    <property type="match status" value="1"/>
</dbReference>
<comment type="similarity">
    <text evidence="1 4">Belongs to the D-isomer specific 2-hydroxyacid dehydrogenase family.</text>
</comment>
<dbReference type="InterPro" id="IPR006140">
    <property type="entry name" value="D-isomer_DH_NAD-bd"/>
</dbReference>
<keyword evidence="3" id="KW-0520">NAD</keyword>
<dbReference type="GO" id="GO:0003714">
    <property type="term" value="F:transcription corepressor activity"/>
    <property type="evidence" value="ECO:0007669"/>
    <property type="project" value="InterPro"/>
</dbReference>
<dbReference type="InterPro" id="IPR050857">
    <property type="entry name" value="D-2-hydroxyacid_DH"/>
</dbReference>
<dbReference type="PANTHER" id="PTHR42789:SF1">
    <property type="entry name" value="D-ISOMER SPECIFIC 2-HYDROXYACID DEHYDROGENASE FAMILY PROTEIN (AFU_ORTHOLOGUE AFUA_6G10090)"/>
    <property type="match status" value="1"/>
</dbReference>
<dbReference type="GO" id="GO:0016616">
    <property type="term" value="F:oxidoreductase activity, acting on the CH-OH group of donors, NAD or NADP as acceptor"/>
    <property type="evidence" value="ECO:0007669"/>
    <property type="project" value="InterPro"/>
</dbReference>
<dbReference type="Pfam" id="PF00389">
    <property type="entry name" value="2-Hacid_dh"/>
    <property type="match status" value="1"/>
</dbReference>
<dbReference type="Pfam" id="PF02826">
    <property type="entry name" value="2-Hacid_dh_C"/>
    <property type="match status" value="1"/>
</dbReference>